<accession>A0A540WQB9</accession>
<keyword evidence="1" id="KW-0732">Signal</keyword>
<evidence type="ECO:0008006" key="4">
    <source>
        <dbReference type="Google" id="ProtNLM"/>
    </source>
</evidence>
<dbReference type="RefSeq" id="WP_141647012.1">
    <property type="nucleotide sequence ID" value="NZ_VIFM01000202.1"/>
</dbReference>
<dbReference type="Proteomes" id="UP000315369">
    <property type="component" value="Unassembled WGS sequence"/>
</dbReference>
<reference evidence="2 3" key="1">
    <citation type="submission" date="2019-06" db="EMBL/GenBank/DDBJ databases">
        <authorList>
            <person name="Livingstone P."/>
            <person name="Whitworth D."/>
        </authorList>
    </citation>
    <scope>NUCLEOTIDE SEQUENCE [LARGE SCALE GENOMIC DNA]</scope>
    <source>
        <strain evidence="2 3">AM401</strain>
    </source>
</reference>
<comment type="caution">
    <text evidence="2">The sequence shown here is derived from an EMBL/GenBank/DDBJ whole genome shotgun (WGS) entry which is preliminary data.</text>
</comment>
<dbReference type="EMBL" id="VIFM01000202">
    <property type="protein sequence ID" value="TQF11215.1"/>
    <property type="molecule type" value="Genomic_DNA"/>
</dbReference>
<name>A0A540WQB9_9BACT</name>
<protein>
    <recommendedName>
        <fullName evidence="4">Lipoprotein</fullName>
    </recommendedName>
</protein>
<sequence length="178" mass="19587">MKNRTVPFLSGRVLLALAACAVGAAGATLTLRAPSVVSLSDAAPPVVPEEATVRPSPPAPVDPAEEQRRVLAEYAGELQRHDNEPIQPGWAVPTETGLRADLDTLRTRRPFSVLGVDCRTRTCVMTLEWPDYERATETADALLHHRYVVPCARTVLMPEPPRRNQPYRTQVLLDCMRG</sequence>
<gene>
    <name evidence="2" type="ORF">FJV41_35345</name>
</gene>
<evidence type="ECO:0000256" key="1">
    <source>
        <dbReference type="SAM" id="SignalP"/>
    </source>
</evidence>
<evidence type="ECO:0000313" key="2">
    <source>
        <dbReference type="EMBL" id="TQF11215.1"/>
    </source>
</evidence>
<organism evidence="2 3">
    <name type="scientific">Myxococcus llanfairpwllgwyngyllgogerychwyrndrobwllllantysiliogogogochensis</name>
    <dbReference type="NCBI Taxonomy" id="2590453"/>
    <lineage>
        <taxon>Bacteria</taxon>
        <taxon>Pseudomonadati</taxon>
        <taxon>Myxococcota</taxon>
        <taxon>Myxococcia</taxon>
        <taxon>Myxococcales</taxon>
        <taxon>Cystobacterineae</taxon>
        <taxon>Myxococcaceae</taxon>
        <taxon>Myxococcus</taxon>
    </lineage>
</organism>
<feature type="chain" id="PRO_5021959703" description="Lipoprotein" evidence="1">
    <location>
        <begin position="25"/>
        <end position="178"/>
    </location>
</feature>
<feature type="signal peptide" evidence="1">
    <location>
        <begin position="1"/>
        <end position="24"/>
    </location>
</feature>
<dbReference type="AlphaFoldDB" id="A0A540WQB9"/>
<dbReference type="OrthoDB" id="5524215at2"/>
<evidence type="ECO:0000313" key="3">
    <source>
        <dbReference type="Proteomes" id="UP000315369"/>
    </source>
</evidence>
<proteinExistence type="predicted"/>
<keyword evidence="3" id="KW-1185">Reference proteome</keyword>